<feature type="compositionally biased region" description="Pro residues" evidence="7">
    <location>
        <begin position="105"/>
        <end position="119"/>
    </location>
</feature>
<evidence type="ECO:0000256" key="5">
    <source>
        <dbReference type="PROSITE-ProRule" id="PRU10141"/>
    </source>
</evidence>
<keyword evidence="8" id="KW-0472">Membrane</keyword>
<feature type="region of interest" description="Disordered" evidence="7">
    <location>
        <begin position="76"/>
        <end position="126"/>
    </location>
</feature>
<keyword evidence="2 5" id="KW-0547">Nucleotide-binding</keyword>
<evidence type="ECO:0000256" key="4">
    <source>
        <dbReference type="ARBA" id="ARBA00022840"/>
    </source>
</evidence>
<dbReference type="Proteomes" id="UP000028725">
    <property type="component" value="Unassembled WGS sequence"/>
</dbReference>
<dbReference type="InterPro" id="IPR008271">
    <property type="entry name" value="Ser/Thr_kinase_AS"/>
</dbReference>
<evidence type="ECO:0000256" key="6">
    <source>
        <dbReference type="SAM" id="Coils"/>
    </source>
</evidence>
<dbReference type="SMART" id="SM00220">
    <property type="entry name" value="S_TKc"/>
    <property type="match status" value="1"/>
</dbReference>
<feature type="transmembrane region" description="Helical" evidence="8">
    <location>
        <begin position="439"/>
        <end position="457"/>
    </location>
</feature>
<protein>
    <recommendedName>
        <fullName evidence="9">Protein kinase domain-containing protein</fullName>
    </recommendedName>
</protein>
<dbReference type="RefSeq" id="WP_052420617.1">
    <property type="nucleotide sequence ID" value="NZ_JMCB01000024.1"/>
</dbReference>
<dbReference type="SUPFAM" id="SSF48452">
    <property type="entry name" value="TPR-like"/>
    <property type="match status" value="4"/>
</dbReference>
<dbReference type="Gene3D" id="1.25.40.10">
    <property type="entry name" value="Tetratricopeptide repeat domain"/>
    <property type="match status" value="4"/>
</dbReference>
<dbReference type="PROSITE" id="PS50011">
    <property type="entry name" value="PROTEIN_KINASE_DOM"/>
    <property type="match status" value="1"/>
</dbReference>
<evidence type="ECO:0000256" key="8">
    <source>
        <dbReference type="SAM" id="Phobius"/>
    </source>
</evidence>
<organism evidence="10 11">
    <name type="scientific">Hyalangium minutum</name>
    <dbReference type="NCBI Taxonomy" id="394096"/>
    <lineage>
        <taxon>Bacteria</taxon>
        <taxon>Pseudomonadati</taxon>
        <taxon>Myxococcota</taxon>
        <taxon>Myxococcia</taxon>
        <taxon>Myxococcales</taxon>
        <taxon>Cystobacterineae</taxon>
        <taxon>Archangiaceae</taxon>
        <taxon>Hyalangium</taxon>
    </lineage>
</organism>
<feature type="domain" description="Protein kinase" evidence="9">
    <location>
        <begin position="156"/>
        <end position="415"/>
    </location>
</feature>
<dbReference type="GO" id="GO:0004674">
    <property type="term" value="F:protein serine/threonine kinase activity"/>
    <property type="evidence" value="ECO:0007669"/>
    <property type="project" value="TreeGrafter"/>
</dbReference>
<evidence type="ECO:0000313" key="10">
    <source>
        <dbReference type="EMBL" id="KFE61930.1"/>
    </source>
</evidence>
<proteinExistence type="predicted"/>
<sequence length="1228" mass="137075">MREKYEQELRVAQMRGVLSQEEAEALITEGLLQGCHPLELLVARGILSEETLDEIRAAAYGTGAPLHAGLKQGETLSFRRPPAEPPARVEEPLTPGSPTRTIQPGTPPAVPPAKPPVPADAPVTPGSPTLTVHPTPSQTTPYPQEPAFPVPGWERYQPVRFLGQGGMGRVYLAYDPVLRRNVALKFVRGDDPELQHRFISEAQAQARVEHERVCKVYEVGEVQGQPFIAMQYVEGCSLLDLIRELSLEQKVMVMQQVTEGVHAAHRAGLIHRDIKPTNILVERGEDGRWKPYVMDFGLARDWQREATVTGTVLGTPHYMAPEQARGEVSQLDRRADVYSLGATLYVMLTGKTPIPGTNALEVLTNLATQEARPLREHNKNVPVDLEAIVLKCLEREPSARYDSARALAEDLGRFLNGEPVQARAVGTWYRLRKKARKHWALVSVASVALVLVLLALGKAELTRRDSAERERLSSHFTKVAGDVEARARFIALSRLHDTRAERQELRTRLGEIERAMGESGEVAQGPGHYALGQGWLDLGDPAKAREHLEAAKAAGYEDPQANVALALAMSQLYNEQLLSLGQLASELRKARREELAVQYREPALNLLRESKNAQVNSSEYMKALLAFYEEHYDEALGQLNSLGERMPWFYEAPKLRGDILHVRALMRWSDGQQTEKEKEQVQADLEEARRSYLRAADTAQSAPEVHCGLARVEWAAVSMALYSNGEVAPHIERALQHLSRALQAAPDHAASWVLQATLYRNLAQSSHLQGQAAEKPLRQAIDSAQKALDLNPSNMEARKELGMDWLELATLHQKINQDPREPLQHALKVFKEFETTQSDYYVYHGLGLIFTKQADYAESLGADSLLHRNEAIKAFQKSVELKDNYEAGWVNLATQYYKRATLPKAPSPKEDLEQAWQALQKSRELDRQNFLVRFQAGRVQLAQAQRLRDSGEDERPALTAALDACREGLAINPRMVELHNLKGLAHKEQARAAWERGEDPLPLMDQAQQAFDQARTLAPQRNWAYNNLADLSATRAMYLSSRGQDARPSARAALQLAREAQQRAPTHYAPLIDMGHASQLLAAFALEDGADPRPYLIDALETLQQALERSPDNTETWLYLAEARAVQAQWSARQGRGADKDFEKAHKAYQQAILSTERPLDYRLAFGRFCHTWATWRKQAGLDASVPLEQGLSLVSEVLKARPDWAEALALRASLEGLRPQSQPDAAP</sequence>
<dbReference type="Gene3D" id="1.10.510.10">
    <property type="entry name" value="Transferase(Phosphotransferase) domain 1"/>
    <property type="match status" value="1"/>
</dbReference>
<dbReference type="GO" id="GO:0005524">
    <property type="term" value="F:ATP binding"/>
    <property type="evidence" value="ECO:0007669"/>
    <property type="project" value="UniProtKB-UniRule"/>
</dbReference>
<dbReference type="CDD" id="cd14014">
    <property type="entry name" value="STKc_PknB_like"/>
    <property type="match status" value="1"/>
</dbReference>
<keyword evidence="3" id="KW-0418">Kinase</keyword>
<dbReference type="PANTHER" id="PTHR43289">
    <property type="entry name" value="MITOGEN-ACTIVATED PROTEIN KINASE KINASE KINASE 20-RELATED"/>
    <property type="match status" value="1"/>
</dbReference>
<dbReference type="Pfam" id="PF00069">
    <property type="entry name" value="Pkinase"/>
    <property type="match status" value="1"/>
</dbReference>
<dbReference type="PROSITE" id="PS00108">
    <property type="entry name" value="PROTEIN_KINASE_ST"/>
    <property type="match status" value="1"/>
</dbReference>
<evidence type="ECO:0000256" key="3">
    <source>
        <dbReference type="ARBA" id="ARBA00022777"/>
    </source>
</evidence>
<accession>A0A085W2L7</accession>
<dbReference type="SUPFAM" id="SSF56112">
    <property type="entry name" value="Protein kinase-like (PK-like)"/>
    <property type="match status" value="1"/>
</dbReference>
<evidence type="ECO:0000256" key="1">
    <source>
        <dbReference type="ARBA" id="ARBA00022679"/>
    </source>
</evidence>
<evidence type="ECO:0000256" key="2">
    <source>
        <dbReference type="ARBA" id="ARBA00022741"/>
    </source>
</evidence>
<dbReference type="InterPro" id="IPR017441">
    <property type="entry name" value="Protein_kinase_ATP_BS"/>
</dbReference>
<feature type="binding site" evidence="5">
    <location>
        <position position="185"/>
    </location>
    <ligand>
        <name>ATP</name>
        <dbReference type="ChEBI" id="CHEBI:30616"/>
    </ligand>
</feature>
<evidence type="ECO:0000313" key="11">
    <source>
        <dbReference type="Proteomes" id="UP000028725"/>
    </source>
</evidence>
<comment type="caution">
    <text evidence="10">The sequence shown here is derived from an EMBL/GenBank/DDBJ whole genome shotgun (WGS) entry which is preliminary data.</text>
</comment>
<dbReference type="InterPro" id="IPR011009">
    <property type="entry name" value="Kinase-like_dom_sf"/>
</dbReference>
<keyword evidence="8" id="KW-0812">Transmembrane</keyword>
<dbReference type="AlphaFoldDB" id="A0A085W2L7"/>
<keyword evidence="1" id="KW-0808">Transferase</keyword>
<keyword evidence="4 5" id="KW-0067">ATP-binding</keyword>
<feature type="coiled-coil region" evidence="6">
    <location>
        <begin position="671"/>
        <end position="698"/>
    </location>
</feature>
<dbReference type="PROSITE" id="PS00107">
    <property type="entry name" value="PROTEIN_KINASE_ATP"/>
    <property type="match status" value="1"/>
</dbReference>
<keyword evidence="8" id="KW-1133">Transmembrane helix</keyword>
<reference evidence="10 11" key="1">
    <citation type="submission" date="2014-04" db="EMBL/GenBank/DDBJ databases">
        <title>Genome assembly of Hyalangium minutum DSM 14724.</title>
        <authorList>
            <person name="Sharma G."/>
            <person name="Subramanian S."/>
        </authorList>
    </citation>
    <scope>NUCLEOTIDE SEQUENCE [LARGE SCALE GENOMIC DNA]</scope>
    <source>
        <strain evidence="10 11">DSM 14724</strain>
    </source>
</reference>
<dbReference type="EMBL" id="JMCB01000024">
    <property type="protein sequence ID" value="KFE61930.1"/>
    <property type="molecule type" value="Genomic_DNA"/>
</dbReference>
<evidence type="ECO:0000256" key="7">
    <source>
        <dbReference type="SAM" id="MobiDB-lite"/>
    </source>
</evidence>
<dbReference type="PATRIC" id="fig|394096.3.peg.8105"/>
<dbReference type="Gene3D" id="3.30.200.20">
    <property type="entry name" value="Phosphorylase Kinase, domain 1"/>
    <property type="match status" value="1"/>
</dbReference>
<dbReference type="PANTHER" id="PTHR43289:SF30">
    <property type="entry name" value="NON-SPECIFIC SERINE_THREONINE PROTEIN KINASE"/>
    <property type="match status" value="1"/>
</dbReference>
<keyword evidence="11" id="KW-1185">Reference proteome</keyword>
<dbReference type="STRING" id="394096.DB31_4373"/>
<keyword evidence="6" id="KW-0175">Coiled coil</keyword>
<dbReference type="InterPro" id="IPR011990">
    <property type="entry name" value="TPR-like_helical_dom_sf"/>
</dbReference>
<gene>
    <name evidence="10" type="ORF">DB31_4373</name>
</gene>
<dbReference type="InterPro" id="IPR000719">
    <property type="entry name" value="Prot_kinase_dom"/>
</dbReference>
<evidence type="ECO:0000259" key="9">
    <source>
        <dbReference type="PROSITE" id="PS50011"/>
    </source>
</evidence>
<name>A0A085W2L7_9BACT</name>